<comment type="caution">
    <text evidence="1">The sequence shown here is derived from an EMBL/GenBank/DDBJ whole genome shotgun (WGS) entry which is preliminary data.</text>
</comment>
<dbReference type="PROSITE" id="PS51257">
    <property type="entry name" value="PROKAR_LIPOPROTEIN"/>
    <property type="match status" value="1"/>
</dbReference>
<sequence length="142" mass="15588">MLGVARDVQRRQVLLGATATLSGFTGCIGSFTSDGTLREVNVELRNTDDRARTFHLALETETGVLDWESHHIDAGVDKRVTMAPNENVSPVALHGAVGDFAASADILGVDDLDEDYCLRFHFWYAHPSDERPQMAQVADIEC</sequence>
<evidence type="ECO:0000313" key="1">
    <source>
        <dbReference type="EMBL" id="GAA0679566.1"/>
    </source>
</evidence>
<gene>
    <name evidence="1" type="ORF">GCM10009020_30170</name>
</gene>
<evidence type="ECO:0000313" key="2">
    <source>
        <dbReference type="Proteomes" id="UP001500420"/>
    </source>
</evidence>
<protein>
    <recommendedName>
        <fullName evidence="3">Lipoprotein</fullName>
    </recommendedName>
</protein>
<proteinExistence type="predicted"/>
<organism evidence="1 2">
    <name type="scientific">Natronoarchaeum mannanilyticum</name>
    <dbReference type="NCBI Taxonomy" id="926360"/>
    <lineage>
        <taxon>Archaea</taxon>
        <taxon>Methanobacteriati</taxon>
        <taxon>Methanobacteriota</taxon>
        <taxon>Stenosarchaea group</taxon>
        <taxon>Halobacteria</taxon>
        <taxon>Halobacteriales</taxon>
        <taxon>Natronoarchaeaceae</taxon>
    </lineage>
</organism>
<name>A0AAV3TCE6_9EURY</name>
<keyword evidence="2" id="KW-1185">Reference proteome</keyword>
<evidence type="ECO:0008006" key="3">
    <source>
        <dbReference type="Google" id="ProtNLM"/>
    </source>
</evidence>
<accession>A0AAV3TCE6</accession>
<dbReference type="EMBL" id="BAAADV010000007">
    <property type="protein sequence ID" value="GAA0679566.1"/>
    <property type="molecule type" value="Genomic_DNA"/>
</dbReference>
<reference evidence="1 2" key="1">
    <citation type="journal article" date="2019" name="Int. J. Syst. Evol. Microbiol.">
        <title>The Global Catalogue of Microorganisms (GCM) 10K type strain sequencing project: providing services to taxonomists for standard genome sequencing and annotation.</title>
        <authorList>
            <consortium name="The Broad Institute Genomics Platform"/>
            <consortium name="The Broad Institute Genome Sequencing Center for Infectious Disease"/>
            <person name="Wu L."/>
            <person name="Ma J."/>
        </authorList>
    </citation>
    <scope>NUCLEOTIDE SEQUENCE [LARGE SCALE GENOMIC DNA]</scope>
    <source>
        <strain evidence="1 2">JCM 16328</strain>
    </source>
</reference>
<dbReference type="AlphaFoldDB" id="A0AAV3TCE6"/>
<dbReference type="Proteomes" id="UP001500420">
    <property type="component" value="Unassembled WGS sequence"/>
</dbReference>